<dbReference type="CDD" id="cd12822">
    <property type="entry name" value="TmCorA-like"/>
    <property type="match status" value="1"/>
</dbReference>
<comment type="subcellular location">
    <subcellularLocation>
        <location evidence="1">Cell membrane</location>
        <topology evidence="1">Multi-pass membrane protein</topology>
    </subcellularLocation>
</comment>
<evidence type="ECO:0000256" key="6">
    <source>
        <dbReference type="ARBA" id="ARBA00022989"/>
    </source>
</evidence>
<evidence type="ECO:0000256" key="3">
    <source>
        <dbReference type="ARBA" id="ARBA00022448"/>
    </source>
</evidence>
<dbReference type="AlphaFoldDB" id="A0A6F8XVD5"/>
<keyword evidence="4" id="KW-1003">Cell membrane</keyword>
<comment type="similarity">
    <text evidence="2">Belongs to the CorA metal ion transporter (MIT) (TC 1.A.35) family.</text>
</comment>
<keyword evidence="10" id="KW-1185">Reference proteome</keyword>
<proteinExistence type="inferred from homology"/>
<organism evidence="9 10">
    <name type="scientific">Phytohabitans flavus</name>
    <dbReference type="NCBI Taxonomy" id="1076124"/>
    <lineage>
        <taxon>Bacteria</taxon>
        <taxon>Bacillati</taxon>
        <taxon>Actinomycetota</taxon>
        <taxon>Actinomycetes</taxon>
        <taxon>Micromonosporales</taxon>
        <taxon>Micromonosporaceae</taxon>
    </lineage>
</organism>
<dbReference type="Gene3D" id="1.20.58.340">
    <property type="entry name" value="Magnesium transport protein CorA, transmembrane region"/>
    <property type="match status" value="2"/>
</dbReference>
<evidence type="ECO:0000256" key="5">
    <source>
        <dbReference type="ARBA" id="ARBA00022692"/>
    </source>
</evidence>
<dbReference type="PANTHER" id="PTHR46494:SF1">
    <property type="entry name" value="CORA FAMILY METAL ION TRANSPORTER (EUROFUNG)"/>
    <property type="match status" value="1"/>
</dbReference>
<evidence type="ECO:0000313" key="9">
    <source>
        <dbReference type="EMBL" id="BCB77822.1"/>
    </source>
</evidence>
<dbReference type="KEGG" id="pfla:Pflav_042320"/>
<dbReference type="Gene3D" id="3.30.460.20">
    <property type="entry name" value="CorA soluble domain-like"/>
    <property type="match status" value="1"/>
</dbReference>
<dbReference type="GO" id="GO:0050897">
    <property type="term" value="F:cobalt ion binding"/>
    <property type="evidence" value="ECO:0007669"/>
    <property type="project" value="TreeGrafter"/>
</dbReference>
<keyword evidence="6 8" id="KW-1133">Transmembrane helix</keyword>
<evidence type="ECO:0000256" key="2">
    <source>
        <dbReference type="ARBA" id="ARBA00009765"/>
    </source>
</evidence>
<evidence type="ECO:0000313" key="10">
    <source>
        <dbReference type="Proteomes" id="UP000502508"/>
    </source>
</evidence>
<sequence length="331" mass="36514">MNAPSCPTQTRLYEDGKLIAEGFPADQVPEKLEAHPRAVLWLDLDDPGMADLEAIAEPFQLHPLAIEDAVQDHEAPKLQRYPGHLFLNVYAMDIADGNLLRLTKHEISAFVTERALITVRKSPSDTESFVQRWDADAALIAAGGVSFLLYGLLDVVVDSQFAAALRLDGAMDAVEDALLEEGAAPRPVRLRGIALRKLVAAVRRPVAPMPDLVGQAMRINGNSVDERVEPYYRDVEDHARHTVDEVEHLRDRIEGVLQADLAEQGNALNDTTRKLAAWAAVIAVPTALTGYFGQNLPYPGYQTEWGWVVSTLVIAGCAFGLYLYLRKRGWL</sequence>
<dbReference type="Proteomes" id="UP000502508">
    <property type="component" value="Chromosome"/>
</dbReference>
<protein>
    <submittedName>
        <fullName evidence="9">Magnesium transporter CorA</fullName>
    </submittedName>
</protein>
<dbReference type="Pfam" id="PF01544">
    <property type="entry name" value="CorA"/>
    <property type="match status" value="1"/>
</dbReference>
<keyword evidence="7 8" id="KW-0472">Membrane</keyword>
<dbReference type="GO" id="GO:0015087">
    <property type="term" value="F:cobalt ion transmembrane transporter activity"/>
    <property type="evidence" value="ECO:0007669"/>
    <property type="project" value="TreeGrafter"/>
</dbReference>
<evidence type="ECO:0000256" key="4">
    <source>
        <dbReference type="ARBA" id="ARBA00022475"/>
    </source>
</evidence>
<reference evidence="9 10" key="1">
    <citation type="submission" date="2020-03" db="EMBL/GenBank/DDBJ databases">
        <title>Whole genome shotgun sequence of Phytohabitans flavus NBRC 107702.</title>
        <authorList>
            <person name="Komaki H."/>
            <person name="Tamura T."/>
        </authorList>
    </citation>
    <scope>NUCLEOTIDE SEQUENCE [LARGE SCALE GENOMIC DNA]</scope>
    <source>
        <strain evidence="9 10">NBRC 107702</strain>
    </source>
</reference>
<dbReference type="RefSeq" id="WP_173037509.1">
    <property type="nucleotide sequence ID" value="NZ_AP022870.1"/>
</dbReference>
<dbReference type="GO" id="GO:0015095">
    <property type="term" value="F:magnesium ion transmembrane transporter activity"/>
    <property type="evidence" value="ECO:0007669"/>
    <property type="project" value="TreeGrafter"/>
</dbReference>
<dbReference type="GO" id="GO:0000287">
    <property type="term" value="F:magnesium ion binding"/>
    <property type="evidence" value="ECO:0007669"/>
    <property type="project" value="TreeGrafter"/>
</dbReference>
<dbReference type="InterPro" id="IPR045863">
    <property type="entry name" value="CorA_TM1_TM2"/>
</dbReference>
<dbReference type="InterPro" id="IPR045861">
    <property type="entry name" value="CorA_cytoplasmic_dom"/>
</dbReference>
<name>A0A6F8XVD5_9ACTN</name>
<keyword evidence="3" id="KW-0813">Transport</keyword>
<dbReference type="SUPFAM" id="SSF143865">
    <property type="entry name" value="CorA soluble domain-like"/>
    <property type="match status" value="1"/>
</dbReference>
<dbReference type="EMBL" id="AP022870">
    <property type="protein sequence ID" value="BCB77822.1"/>
    <property type="molecule type" value="Genomic_DNA"/>
</dbReference>
<evidence type="ECO:0000256" key="7">
    <source>
        <dbReference type="ARBA" id="ARBA00023136"/>
    </source>
</evidence>
<gene>
    <name evidence="9" type="ORF">Pflav_042320</name>
</gene>
<feature type="transmembrane region" description="Helical" evidence="8">
    <location>
        <begin position="305"/>
        <end position="325"/>
    </location>
</feature>
<dbReference type="PANTHER" id="PTHR46494">
    <property type="entry name" value="CORA FAMILY METAL ION TRANSPORTER (EUROFUNG)"/>
    <property type="match status" value="1"/>
</dbReference>
<feature type="transmembrane region" description="Helical" evidence="8">
    <location>
        <begin position="275"/>
        <end position="293"/>
    </location>
</feature>
<accession>A0A6F8XVD5</accession>
<dbReference type="SUPFAM" id="SSF144083">
    <property type="entry name" value="Magnesium transport protein CorA, transmembrane region"/>
    <property type="match status" value="1"/>
</dbReference>
<reference evidence="9 10" key="2">
    <citation type="submission" date="2020-03" db="EMBL/GenBank/DDBJ databases">
        <authorList>
            <person name="Ichikawa N."/>
            <person name="Kimura A."/>
            <person name="Kitahashi Y."/>
            <person name="Uohara A."/>
        </authorList>
    </citation>
    <scope>NUCLEOTIDE SEQUENCE [LARGE SCALE GENOMIC DNA]</scope>
    <source>
        <strain evidence="9 10">NBRC 107702</strain>
    </source>
</reference>
<evidence type="ECO:0000256" key="8">
    <source>
        <dbReference type="SAM" id="Phobius"/>
    </source>
</evidence>
<keyword evidence="5 8" id="KW-0812">Transmembrane</keyword>
<dbReference type="GO" id="GO:0005886">
    <property type="term" value="C:plasma membrane"/>
    <property type="evidence" value="ECO:0007669"/>
    <property type="project" value="UniProtKB-SubCell"/>
</dbReference>
<evidence type="ECO:0000256" key="1">
    <source>
        <dbReference type="ARBA" id="ARBA00004651"/>
    </source>
</evidence>
<dbReference type="InterPro" id="IPR002523">
    <property type="entry name" value="MgTranspt_CorA/ZnTranspt_ZntB"/>
</dbReference>